<dbReference type="PANTHER" id="PTHR43214:SF43">
    <property type="entry name" value="TWO-COMPONENT RESPONSE REGULATOR"/>
    <property type="match status" value="1"/>
</dbReference>
<name>D6TKA7_KTERA</name>
<dbReference type="SUPFAM" id="SSF46894">
    <property type="entry name" value="C-terminal effector domain of the bipartite response regulators"/>
    <property type="match status" value="1"/>
</dbReference>
<dbReference type="AlphaFoldDB" id="D6TKA7"/>
<feature type="domain" description="Response regulatory" evidence="3">
    <location>
        <begin position="8"/>
        <end position="131"/>
    </location>
</feature>
<dbReference type="GO" id="GO:0000160">
    <property type="term" value="P:phosphorelay signal transduction system"/>
    <property type="evidence" value="ECO:0007669"/>
    <property type="project" value="InterPro"/>
</dbReference>
<dbReference type="Pfam" id="PF00072">
    <property type="entry name" value="Response_reg"/>
    <property type="match status" value="1"/>
</dbReference>
<accession>D6TKA7</accession>
<reference evidence="4 5" key="1">
    <citation type="journal article" date="2011" name="Stand. Genomic Sci.">
        <title>Non-contiguous finished genome sequence and contextual data of the filamentous soil bacterium Ktedonobacter racemifer type strain (SOSP1-21).</title>
        <authorList>
            <person name="Chang Y.J."/>
            <person name="Land M."/>
            <person name="Hauser L."/>
            <person name="Chertkov O."/>
            <person name="Del Rio T.G."/>
            <person name="Nolan M."/>
            <person name="Copeland A."/>
            <person name="Tice H."/>
            <person name="Cheng J.F."/>
            <person name="Lucas S."/>
            <person name="Han C."/>
            <person name="Goodwin L."/>
            <person name="Pitluck S."/>
            <person name="Ivanova N."/>
            <person name="Ovchinikova G."/>
            <person name="Pati A."/>
            <person name="Chen A."/>
            <person name="Palaniappan K."/>
            <person name="Mavromatis K."/>
            <person name="Liolios K."/>
            <person name="Brettin T."/>
            <person name="Fiebig A."/>
            <person name="Rohde M."/>
            <person name="Abt B."/>
            <person name="Goker M."/>
            <person name="Detter J.C."/>
            <person name="Woyke T."/>
            <person name="Bristow J."/>
            <person name="Eisen J.A."/>
            <person name="Markowitz V."/>
            <person name="Hugenholtz P."/>
            <person name="Kyrpides N.C."/>
            <person name="Klenk H.P."/>
            <person name="Lapidus A."/>
        </authorList>
    </citation>
    <scope>NUCLEOTIDE SEQUENCE [LARGE SCALE GENOMIC DNA]</scope>
    <source>
        <strain evidence="5">DSM 44963</strain>
    </source>
</reference>
<keyword evidence="1" id="KW-0238">DNA-binding</keyword>
<dbReference type="PANTHER" id="PTHR43214">
    <property type="entry name" value="TWO-COMPONENT RESPONSE REGULATOR"/>
    <property type="match status" value="1"/>
</dbReference>
<dbReference type="GO" id="GO:0006355">
    <property type="term" value="P:regulation of DNA-templated transcription"/>
    <property type="evidence" value="ECO:0007669"/>
    <property type="project" value="InterPro"/>
</dbReference>
<dbReference type="InterPro" id="IPR016032">
    <property type="entry name" value="Sig_transdc_resp-reg_C-effctor"/>
</dbReference>
<proteinExistence type="predicted"/>
<dbReference type="InterPro" id="IPR001789">
    <property type="entry name" value="Sig_transdc_resp-reg_receiver"/>
</dbReference>
<protein>
    <submittedName>
        <fullName evidence="4">Two component transcriptional regulator, LuxR family</fullName>
    </submittedName>
</protein>
<sequence>MTEEKRIPVLVVDDTPIKRRGVCEFIEETQTLQLCGQAEDAEDALHLVESLIQGQPENPSLQGWLVFSDLRLGSDNGVELGRTLLEMAPGLRIVVYTQDPSWALAAEIFRQEYTRRGTSRSTSRRREKARGLHGYVLFGNMLPDYLERIVEKVVDQNETFIDDEVLNFLLERLRGERLTPRQEECASLIALGLSNDEIATRMGFLNSKGQPNIGPVENLVSELYNFFAIYGAPSDPGRRVLLAHAYEAYAGLRGKPADPTGAPR</sequence>
<dbReference type="InterPro" id="IPR036388">
    <property type="entry name" value="WH-like_DNA-bd_sf"/>
</dbReference>
<dbReference type="RefSeq" id="WP_007910329.1">
    <property type="nucleotide sequence ID" value="NZ_ADVG01000002.1"/>
</dbReference>
<evidence type="ECO:0000313" key="4">
    <source>
        <dbReference type="EMBL" id="EFH86207.1"/>
    </source>
</evidence>
<dbReference type="InterPro" id="IPR039420">
    <property type="entry name" value="WalR-like"/>
</dbReference>
<dbReference type="Gene3D" id="3.40.50.2300">
    <property type="match status" value="1"/>
</dbReference>
<dbReference type="InterPro" id="IPR011006">
    <property type="entry name" value="CheY-like_superfamily"/>
</dbReference>
<dbReference type="EMBL" id="ADVG01000002">
    <property type="protein sequence ID" value="EFH86207.1"/>
    <property type="molecule type" value="Genomic_DNA"/>
</dbReference>
<evidence type="ECO:0000313" key="5">
    <source>
        <dbReference type="Proteomes" id="UP000004508"/>
    </source>
</evidence>
<keyword evidence="2" id="KW-0597">Phosphoprotein</keyword>
<organism evidence="4 5">
    <name type="scientific">Ktedonobacter racemifer DSM 44963</name>
    <dbReference type="NCBI Taxonomy" id="485913"/>
    <lineage>
        <taxon>Bacteria</taxon>
        <taxon>Bacillati</taxon>
        <taxon>Chloroflexota</taxon>
        <taxon>Ktedonobacteria</taxon>
        <taxon>Ktedonobacterales</taxon>
        <taxon>Ktedonobacteraceae</taxon>
        <taxon>Ktedonobacter</taxon>
    </lineage>
</organism>
<feature type="modified residue" description="4-aspartylphosphate" evidence="2">
    <location>
        <position position="69"/>
    </location>
</feature>
<dbReference type="STRING" id="485913.Krac_7497"/>
<comment type="caution">
    <text evidence="4">The sequence shown here is derived from an EMBL/GenBank/DDBJ whole genome shotgun (WGS) entry which is preliminary data.</text>
</comment>
<dbReference type="SUPFAM" id="SSF52172">
    <property type="entry name" value="CheY-like"/>
    <property type="match status" value="1"/>
</dbReference>
<evidence type="ECO:0000259" key="3">
    <source>
        <dbReference type="PROSITE" id="PS50110"/>
    </source>
</evidence>
<keyword evidence="5" id="KW-1185">Reference proteome</keyword>
<dbReference type="eggNOG" id="COG2197">
    <property type="taxonomic scope" value="Bacteria"/>
</dbReference>
<dbReference type="InParanoid" id="D6TKA7"/>
<dbReference type="Gene3D" id="1.10.10.10">
    <property type="entry name" value="Winged helix-like DNA-binding domain superfamily/Winged helix DNA-binding domain"/>
    <property type="match status" value="1"/>
</dbReference>
<evidence type="ECO:0000256" key="2">
    <source>
        <dbReference type="PROSITE-ProRule" id="PRU00169"/>
    </source>
</evidence>
<dbReference type="PROSITE" id="PS50110">
    <property type="entry name" value="RESPONSE_REGULATORY"/>
    <property type="match status" value="1"/>
</dbReference>
<gene>
    <name evidence="4" type="ORF">Krac_7497</name>
</gene>
<evidence type="ECO:0000256" key="1">
    <source>
        <dbReference type="ARBA" id="ARBA00023125"/>
    </source>
</evidence>
<dbReference type="GO" id="GO:0003677">
    <property type="term" value="F:DNA binding"/>
    <property type="evidence" value="ECO:0007669"/>
    <property type="project" value="UniProtKB-KW"/>
</dbReference>
<dbReference type="Proteomes" id="UP000004508">
    <property type="component" value="Unassembled WGS sequence"/>
</dbReference>
<dbReference type="OrthoDB" id="150230at2"/>